<evidence type="ECO:0008006" key="3">
    <source>
        <dbReference type="Google" id="ProtNLM"/>
    </source>
</evidence>
<protein>
    <recommendedName>
        <fullName evidence="3">Nucleotidyl transferase AbiEii/AbiGii toxin family protein</fullName>
    </recommendedName>
</protein>
<name>A0A154V3G1_9MICO</name>
<organism evidence="1 2">
    <name type="scientific">Clavibacter tessellarius</name>
    <dbReference type="NCBI Taxonomy" id="31965"/>
    <lineage>
        <taxon>Bacteria</taxon>
        <taxon>Bacillati</taxon>
        <taxon>Actinomycetota</taxon>
        <taxon>Actinomycetes</taxon>
        <taxon>Micrococcales</taxon>
        <taxon>Microbacteriaceae</taxon>
        <taxon>Clavibacter</taxon>
    </lineage>
</organism>
<comment type="caution">
    <text evidence="1">The sequence shown here is derived from an EMBL/GenBank/DDBJ whole genome shotgun (WGS) entry which is preliminary data.</text>
</comment>
<dbReference type="AlphaFoldDB" id="A0A154V3G1"/>
<sequence>MTADDAYRRPADTMRAISAAARRAAPALGVSVSDLRTYLVFDRFLGRVFARADPAFMLKGGTRMLAFIPAGRATVDIDLESGRMGLEAAVAHLAELVAVDIGDRLSFRLMRRVDGDRGDQPALAVTSLRFELDEVPGLAIKVDLAVHERIGVSVIRAAPRFRVPLGKPVPVVDYAMISVEQQIADKAAAMMERNHAGGDGRSSRAKDLVDLALIAMHLPCDGLLLREATEQQIRERRLEPFLAVDASPEIQRGFARVARGLSGFGLGWREAEELVNMMLAPALRGEAQGTWVPDDRAWRSL</sequence>
<evidence type="ECO:0000313" key="2">
    <source>
        <dbReference type="Proteomes" id="UP000076218"/>
    </source>
</evidence>
<reference evidence="1 2" key="1">
    <citation type="submission" date="2016-01" db="EMBL/GenBank/DDBJ databases">
        <title>Draft genome sequence of Clavibacter michiganensis subsp. tessellarius DOAB 609.</title>
        <authorList>
            <person name="Tambong J.T."/>
        </authorList>
    </citation>
    <scope>NUCLEOTIDE SEQUENCE [LARGE SCALE GENOMIC DNA]</scope>
    <source>
        <strain evidence="1 2">DOAB 609</strain>
    </source>
</reference>
<dbReference type="Proteomes" id="UP000076218">
    <property type="component" value="Unassembled WGS sequence"/>
</dbReference>
<evidence type="ECO:0000313" key="1">
    <source>
        <dbReference type="EMBL" id="KZC95789.1"/>
    </source>
</evidence>
<accession>A0A154V3G1</accession>
<gene>
    <name evidence="1" type="ORF">AWH51_07045</name>
</gene>
<dbReference type="Pfam" id="PF08843">
    <property type="entry name" value="AbiEii"/>
    <property type="match status" value="1"/>
</dbReference>
<proteinExistence type="predicted"/>
<dbReference type="InterPro" id="IPR014942">
    <property type="entry name" value="AbiEii"/>
</dbReference>
<dbReference type="EMBL" id="LQXA01000019">
    <property type="protein sequence ID" value="KZC95789.1"/>
    <property type="molecule type" value="Genomic_DNA"/>
</dbReference>